<keyword evidence="3 7" id="KW-0210">Decarboxylase</keyword>
<dbReference type="HAMAP" id="MF_01215">
    <property type="entry name" value="OMPdecase_type2"/>
    <property type="match status" value="1"/>
</dbReference>
<keyword evidence="5 7" id="KW-0456">Lyase</keyword>
<evidence type="ECO:0000256" key="2">
    <source>
        <dbReference type="ARBA" id="ARBA00008847"/>
    </source>
</evidence>
<evidence type="ECO:0000313" key="10">
    <source>
        <dbReference type="EMBL" id="MBE1874974.1"/>
    </source>
</evidence>
<comment type="caution">
    <text evidence="10">The sequence shown here is derived from an EMBL/GenBank/DDBJ whole genome shotgun (WGS) entry which is preliminary data.</text>
</comment>
<dbReference type="InterPro" id="IPR018089">
    <property type="entry name" value="OMPdecase_AS"/>
</dbReference>
<feature type="compositionally biased region" description="Low complexity" evidence="8">
    <location>
        <begin position="9"/>
        <end position="19"/>
    </location>
</feature>
<comment type="catalytic activity">
    <reaction evidence="6 7">
        <text>orotidine 5'-phosphate + H(+) = UMP + CO2</text>
        <dbReference type="Rhea" id="RHEA:11596"/>
        <dbReference type="ChEBI" id="CHEBI:15378"/>
        <dbReference type="ChEBI" id="CHEBI:16526"/>
        <dbReference type="ChEBI" id="CHEBI:57538"/>
        <dbReference type="ChEBI" id="CHEBI:57865"/>
        <dbReference type="EC" id="4.1.1.23"/>
    </reaction>
</comment>
<dbReference type="InterPro" id="IPR013785">
    <property type="entry name" value="Aldolase_TIM"/>
</dbReference>
<evidence type="ECO:0000256" key="8">
    <source>
        <dbReference type="SAM" id="MobiDB-lite"/>
    </source>
</evidence>
<evidence type="ECO:0000256" key="6">
    <source>
        <dbReference type="ARBA" id="ARBA00049157"/>
    </source>
</evidence>
<dbReference type="EC" id="4.1.1.23" evidence="7"/>
<feature type="domain" description="Orotidine 5'-phosphate decarboxylase" evidence="9">
    <location>
        <begin position="44"/>
        <end position="308"/>
    </location>
</feature>
<sequence>MSAAPPAPSSSAGTASSVPADRDGATTAAPFGARLAAAMDDHGPLCAGIDPHATLLASWGLADTAAGVREFSLRVVEALAGHVAAFKPQAAFYERHGSAGLAALEETLAAARAAGTLTIVDAKRGDIGSTMAAYADAFLRDGSPLAGDALTVSPYLGFGSLDPAVDLAAATGRGLFVLCLTSNPQGREVQHARTSAAPGHGAEPAPATTVAPTVAAAVAAHAAARNAGVTPMGSVGLVVGATIGDAAAATGTDLAAVNGPLLAPGVGAQGAGEKELATTFGDARHRVLASSSRGILRAGPAPEALRTAARRAAETATRALRG</sequence>
<feature type="region of interest" description="Disordered" evidence="8">
    <location>
        <begin position="189"/>
        <end position="208"/>
    </location>
</feature>
<evidence type="ECO:0000256" key="3">
    <source>
        <dbReference type="ARBA" id="ARBA00022793"/>
    </source>
</evidence>
<evidence type="ECO:0000256" key="4">
    <source>
        <dbReference type="ARBA" id="ARBA00022975"/>
    </source>
</evidence>
<organism evidence="10 11">
    <name type="scientific">Myceligenerans pegani</name>
    <dbReference type="NCBI Taxonomy" id="2776917"/>
    <lineage>
        <taxon>Bacteria</taxon>
        <taxon>Bacillati</taxon>
        <taxon>Actinomycetota</taxon>
        <taxon>Actinomycetes</taxon>
        <taxon>Micrococcales</taxon>
        <taxon>Promicromonosporaceae</taxon>
        <taxon>Myceligenerans</taxon>
    </lineage>
</organism>
<evidence type="ECO:0000313" key="11">
    <source>
        <dbReference type="Proteomes" id="UP000625527"/>
    </source>
</evidence>
<dbReference type="SMART" id="SM00934">
    <property type="entry name" value="OMPdecase"/>
    <property type="match status" value="1"/>
</dbReference>
<evidence type="ECO:0000256" key="7">
    <source>
        <dbReference type="HAMAP-Rule" id="MF_01215"/>
    </source>
</evidence>
<evidence type="ECO:0000259" key="9">
    <source>
        <dbReference type="SMART" id="SM00934"/>
    </source>
</evidence>
<dbReference type="Pfam" id="PF00215">
    <property type="entry name" value="OMPdecase"/>
    <property type="match status" value="1"/>
</dbReference>
<accession>A0ABR9MVL6</accession>
<dbReference type="InterPro" id="IPR011060">
    <property type="entry name" value="RibuloseP-bd_barrel"/>
</dbReference>
<dbReference type="PANTHER" id="PTHR43375">
    <property type="entry name" value="OROTIDINE 5'-PHOSPHATE DECARBOXYLASE"/>
    <property type="match status" value="1"/>
</dbReference>
<dbReference type="PROSITE" id="PS00156">
    <property type="entry name" value="OMPDECASE"/>
    <property type="match status" value="1"/>
</dbReference>
<dbReference type="NCBIfam" id="TIGR02127">
    <property type="entry name" value="pyrF_sub2"/>
    <property type="match status" value="1"/>
</dbReference>
<feature type="compositionally biased region" description="Low complexity" evidence="8">
    <location>
        <begin position="196"/>
        <end position="208"/>
    </location>
</feature>
<comment type="pathway">
    <text evidence="1 7">Pyrimidine metabolism; UMP biosynthesis via de novo pathway; UMP from orotate: step 2/2.</text>
</comment>
<protein>
    <recommendedName>
        <fullName evidence="7">Orotidine 5'-phosphate decarboxylase</fullName>
        <ecNumber evidence="7">4.1.1.23</ecNumber>
    </recommendedName>
    <alternativeName>
        <fullName evidence="7">OMP decarboxylase</fullName>
        <shortName evidence="7">OMPDCase</shortName>
        <shortName evidence="7">OMPdecase</shortName>
    </alternativeName>
</protein>
<dbReference type="PANTHER" id="PTHR43375:SF1">
    <property type="entry name" value="OROTIDINE 5'-PHOSPHATE DECARBOXYLASE"/>
    <property type="match status" value="1"/>
</dbReference>
<evidence type="ECO:0000256" key="5">
    <source>
        <dbReference type="ARBA" id="ARBA00023239"/>
    </source>
</evidence>
<dbReference type="InterPro" id="IPR001754">
    <property type="entry name" value="OMPdeCOase_dom"/>
</dbReference>
<dbReference type="CDD" id="cd04725">
    <property type="entry name" value="OMP_decarboxylase_like"/>
    <property type="match status" value="1"/>
</dbReference>
<keyword evidence="4 7" id="KW-0665">Pyrimidine biosynthesis</keyword>
<dbReference type="Proteomes" id="UP000625527">
    <property type="component" value="Unassembled WGS sequence"/>
</dbReference>
<dbReference type="Gene3D" id="3.20.20.70">
    <property type="entry name" value="Aldolase class I"/>
    <property type="match status" value="1"/>
</dbReference>
<dbReference type="EMBL" id="JADAQT010000055">
    <property type="protein sequence ID" value="MBE1874974.1"/>
    <property type="molecule type" value="Genomic_DNA"/>
</dbReference>
<feature type="region of interest" description="Disordered" evidence="8">
    <location>
        <begin position="1"/>
        <end position="23"/>
    </location>
</feature>
<comment type="similarity">
    <text evidence="2 7">Belongs to the OMP decarboxylase family. Type 2 subfamily.</text>
</comment>
<keyword evidence="11" id="KW-1185">Reference proteome</keyword>
<proteinExistence type="inferred from homology"/>
<dbReference type="SUPFAM" id="SSF51366">
    <property type="entry name" value="Ribulose-phoshate binding barrel"/>
    <property type="match status" value="1"/>
</dbReference>
<name>A0ABR9MVL6_9MICO</name>
<evidence type="ECO:0000256" key="1">
    <source>
        <dbReference type="ARBA" id="ARBA00004861"/>
    </source>
</evidence>
<feature type="active site" description="Proton donor" evidence="7">
    <location>
        <position position="123"/>
    </location>
</feature>
<dbReference type="GO" id="GO:0004590">
    <property type="term" value="F:orotidine-5'-phosphate decarboxylase activity"/>
    <property type="evidence" value="ECO:0007669"/>
    <property type="project" value="UniProtKB-EC"/>
</dbReference>
<reference evidence="10 11" key="1">
    <citation type="submission" date="2020-10" db="EMBL/GenBank/DDBJ databases">
        <title>Myceligenerans pegani sp. nov., an endophytic actinomycete isolated from Peganum harmala L. in Xinjiang, China.</title>
        <authorList>
            <person name="Xin L."/>
        </authorList>
    </citation>
    <scope>NUCLEOTIDE SEQUENCE [LARGE SCALE GENOMIC DNA]</scope>
    <source>
        <strain evidence="10 11">TRM65318</strain>
    </source>
</reference>
<gene>
    <name evidence="7 10" type="primary">pyrF</name>
    <name evidence="10" type="ORF">IHE71_04510</name>
</gene>
<dbReference type="InterPro" id="IPR011995">
    <property type="entry name" value="OMPdecase_type-2"/>
</dbReference>